<dbReference type="AlphaFoldDB" id="V8NJ56"/>
<feature type="region of interest" description="Disordered" evidence="1">
    <location>
        <begin position="1"/>
        <end position="27"/>
    </location>
</feature>
<gene>
    <name evidence="2" type="primary">Cc2d2a</name>
    <name evidence="2" type="ORF">L345_12684</name>
</gene>
<feature type="non-terminal residue" evidence="2">
    <location>
        <position position="71"/>
    </location>
</feature>
<reference evidence="2 3" key="1">
    <citation type="journal article" date="2013" name="Proc. Natl. Acad. Sci. U.S.A.">
        <title>The king cobra genome reveals dynamic gene evolution and adaptation in the snake venom system.</title>
        <authorList>
            <person name="Vonk F.J."/>
            <person name="Casewell N.R."/>
            <person name="Henkel C.V."/>
            <person name="Heimberg A.M."/>
            <person name="Jansen H.J."/>
            <person name="McCleary R.J."/>
            <person name="Kerkkamp H.M."/>
            <person name="Vos R.A."/>
            <person name="Guerreiro I."/>
            <person name="Calvete J.J."/>
            <person name="Wuster W."/>
            <person name="Woods A.E."/>
            <person name="Logan J.M."/>
            <person name="Harrison R.A."/>
            <person name="Castoe T.A."/>
            <person name="de Koning A.P."/>
            <person name="Pollock D.D."/>
            <person name="Yandell M."/>
            <person name="Calderon D."/>
            <person name="Renjifo C."/>
            <person name="Currier R.B."/>
            <person name="Salgado D."/>
            <person name="Pla D."/>
            <person name="Sanz L."/>
            <person name="Hyder A.S."/>
            <person name="Ribeiro J.M."/>
            <person name="Arntzen J.W."/>
            <person name="van den Thillart G.E."/>
            <person name="Boetzer M."/>
            <person name="Pirovano W."/>
            <person name="Dirks R.P."/>
            <person name="Spaink H.P."/>
            <person name="Duboule D."/>
            <person name="McGlinn E."/>
            <person name="Kini R.M."/>
            <person name="Richardson M.K."/>
        </authorList>
    </citation>
    <scope>NUCLEOTIDE SEQUENCE</scope>
    <source>
        <tissue evidence="2">Blood</tissue>
    </source>
</reference>
<feature type="compositionally biased region" description="Polar residues" evidence="1">
    <location>
        <begin position="14"/>
        <end position="23"/>
    </location>
</feature>
<evidence type="ECO:0000313" key="3">
    <source>
        <dbReference type="Proteomes" id="UP000018936"/>
    </source>
</evidence>
<protein>
    <submittedName>
        <fullName evidence="2">Coiled-coil and C2 domain-containing protein 2A</fullName>
    </submittedName>
</protein>
<sequence>MSSTLSPCSLLPVPSTSGTQFGETSVRERMREKLKAVRIGDHLLSAVQRKEGKVSARVKFRDVVRRGKQKS</sequence>
<name>V8NJ56_OPHHA</name>
<evidence type="ECO:0000256" key="1">
    <source>
        <dbReference type="SAM" id="MobiDB-lite"/>
    </source>
</evidence>
<keyword evidence="3" id="KW-1185">Reference proteome</keyword>
<dbReference type="EMBL" id="AZIM01003817">
    <property type="protein sequence ID" value="ETE61562.1"/>
    <property type="molecule type" value="Genomic_DNA"/>
</dbReference>
<evidence type="ECO:0000313" key="2">
    <source>
        <dbReference type="EMBL" id="ETE61562.1"/>
    </source>
</evidence>
<proteinExistence type="predicted"/>
<dbReference type="Proteomes" id="UP000018936">
    <property type="component" value="Unassembled WGS sequence"/>
</dbReference>
<organism evidence="2 3">
    <name type="scientific">Ophiophagus hannah</name>
    <name type="common">King cobra</name>
    <name type="synonym">Naja hannah</name>
    <dbReference type="NCBI Taxonomy" id="8665"/>
    <lineage>
        <taxon>Eukaryota</taxon>
        <taxon>Metazoa</taxon>
        <taxon>Chordata</taxon>
        <taxon>Craniata</taxon>
        <taxon>Vertebrata</taxon>
        <taxon>Euteleostomi</taxon>
        <taxon>Lepidosauria</taxon>
        <taxon>Squamata</taxon>
        <taxon>Bifurcata</taxon>
        <taxon>Unidentata</taxon>
        <taxon>Episquamata</taxon>
        <taxon>Toxicofera</taxon>
        <taxon>Serpentes</taxon>
        <taxon>Colubroidea</taxon>
        <taxon>Elapidae</taxon>
        <taxon>Elapinae</taxon>
        <taxon>Ophiophagus</taxon>
    </lineage>
</organism>
<comment type="caution">
    <text evidence="2">The sequence shown here is derived from an EMBL/GenBank/DDBJ whole genome shotgun (WGS) entry which is preliminary data.</text>
</comment>
<accession>V8NJ56</accession>